<accession>A0A1F5ZKE4</accession>
<feature type="transmembrane region" description="Helical" evidence="1">
    <location>
        <begin position="172"/>
        <end position="201"/>
    </location>
</feature>
<evidence type="ECO:0000313" key="3">
    <source>
        <dbReference type="EMBL" id="OGG12794.1"/>
    </source>
</evidence>
<name>A0A1F5ZKE4_9BACT</name>
<feature type="transmembrane region" description="Helical" evidence="1">
    <location>
        <begin position="362"/>
        <end position="379"/>
    </location>
</feature>
<sequence>MKQHAFFLSFIVIACFLITQPFFKEGYFPTDDGEWAIVRLAEMKSEIKDLQIPPRWSGFLNHGYGYPLFNFVYPFPYYLGLIPNLLGFNLTESIKILFVLSIFLSGTGMYLLGKYLKDEWTGIIASIFYLVIPYRIANLYERGSLGEVLSGGIFPFLVLFSILFIRKGSNIFYLLSSLFLFFILLSHNVSALFFIPVLIIISALELFGGKKEKYVIIRRTFFILVSGFTLSSYFIIPAILEKKNILLSVIPLTHISEYFLSFSSIVGVTVSKERPLFQIGIFHALSFCLVLLVGKVNKKLYSISILSILLFFYILMMTPILRPLWNLPFLSSIDFPWRLLGPISFLISFILIFLAESKQIKIVLTVLAVFSLLWVLPYVKINTLFVKNDTYYTSNDATTTSTDELMPVWVLEKPTERYQNKIEFLKGLGNIHLRDQKSNYLKATIDTSMNSQVQVNTIYYPGWEYKINGVIIKPILTNKNGTVIFNLSRGYNMLEGTFKETPLRLVSDLISIFSAIGILLTVIWLSRKNVVRKYSKQ</sequence>
<feature type="transmembrane region" description="Helical" evidence="1">
    <location>
        <begin position="509"/>
        <end position="526"/>
    </location>
</feature>
<feature type="domain" description="Membrane protein 6-pyruvoyl-tetrahydropterin synthase-related" evidence="2">
    <location>
        <begin position="71"/>
        <end position="371"/>
    </location>
</feature>
<feature type="transmembrane region" description="Helical" evidence="1">
    <location>
        <begin position="276"/>
        <end position="293"/>
    </location>
</feature>
<dbReference type="Proteomes" id="UP000176923">
    <property type="component" value="Unassembled WGS sequence"/>
</dbReference>
<keyword evidence="1" id="KW-1133">Transmembrane helix</keyword>
<dbReference type="PROSITE" id="PS51257">
    <property type="entry name" value="PROKAR_LIPOPROTEIN"/>
    <property type="match status" value="1"/>
</dbReference>
<dbReference type="Pfam" id="PF10131">
    <property type="entry name" value="PTPS_related"/>
    <property type="match status" value="1"/>
</dbReference>
<feature type="transmembrane region" description="Helical" evidence="1">
    <location>
        <begin position="300"/>
        <end position="325"/>
    </location>
</feature>
<organism evidence="3 4">
    <name type="scientific">Candidatus Gottesmanbacteria bacterium RIFCSPHIGHO2_02_FULL_39_11</name>
    <dbReference type="NCBI Taxonomy" id="1798382"/>
    <lineage>
        <taxon>Bacteria</taxon>
        <taxon>Candidatus Gottesmaniibacteriota</taxon>
    </lineage>
</organism>
<feature type="transmembrane region" description="Helical" evidence="1">
    <location>
        <begin position="221"/>
        <end position="240"/>
    </location>
</feature>
<keyword evidence="1" id="KW-0812">Transmembrane</keyword>
<feature type="transmembrane region" description="Helical" evidence="1">
    <location>
        <begin position="252"/>
        <end position="270"/>
    </location>
</feature>
<reference evidence="3 4" key="1">
    <citation type="journal article" date="2016" name="Nat. Commun.">
        <title>Thousands of microbial genomes shed light on interconnected biogeochemical processes in an aquifer system.</title>
        <authorList>
            <person name="Anantharaman K."/>
            <person name="Brown C.T."/>
            <person name="Hug L.A."/>
            <person name="Sharon I."/>
            <person name="Castelle C.J."/>
            <person name="Probst A.J."/>
            <person name="Thomas B.C."/>
            <person name="Singh A."/>
            <person name="Wilkins M.J."/>
            <person name="Karaoz U."/>
            <person name="Brodie E.L."/>
            <person name="Williams K.H."/>
            <person name="Hubbard S.S."/>
            <person name="Banfield J.F."/>
        </authorList>
    </citation>
    <scope>NUCLEOTIDE SEQUENCE [LARGE SCALE GENOMIC DNA]</scope>
</reference>
<feature type="transmembrane region" description="Helical" evidence="1">
    <location>
        <begin position="337"/>
        <end position="355"/>
    </location>
</feature>
<evidence type="ECO:0000256" key="1">
    <source>
        <dbReference type="SAM" id="Phobius"/>
    </source>
</evidence>
<dbReference type="STRING" id="1798382.A3D77_07090"/>
<feature type="transmembrane region" description="Helical" evidence="1">
    <location>
        <begin position="94"/>
        <end position="113"/>
    </location>
</feature>
<dbReference type="InterPro" id="IPR018776">
    <property type="entry name" value="Membrane_prot_PTPS-rel_domain"/>
</dbReference>
<feature type="transmembrane region" description="Helical" evidence="1">
    <location>
        <begin position="5"/>
        <end position="23"/>
    </location>
</feature>
<protein>
    <recommendedName>
        <fullName evidence="2">Membrane protein 6-pyruvoyl-tetrahydropterin synthase-related domain-containing protein</fullName>
    </recommendedName>
</protein>
<proteinExistence type="predicted"/>
<feature type="transmembrane region" description="Helical" evidence="1">
    <location>
        <begin position="148"/>
        <end position="165"/>
    </location>
</feature>
<dbReference type="AlphaFoldDB" id="A0A1F5ZKE4"/>
<evidence type="ECO:0000313" key="4">
    <source>
        <dbReference type="Proteomes" id="UP000176923"/>
    </source>
</evidence>
<gene>
    <name evidence="3" type="ORF">A3D77_07090</name>
</gene>
<dbReference type="EMBL" id="MFJL01000041">
    <property type="protein sequence ID" value="OGG12794.1"/>
    <property type="molecule type" value="Genomic_DNA"/>
</dbReference>
<evidence type="ECO:0000259" key="2">
    <source>
        <dbReference type="Pfam" id="PF10131"/>
    </source>
</evidence>
<keyword evidence="1" id="KW-0472">Membrane</keyword>
<comment type="caution">
    <text evidence="3">The sequence shown here is derived from an EMBL/GenBank/DDBJ whole genome shotgun (WGS) entry which is preliminary data.</text>
</comment>